<gene>
    <name evidence="6" type="ORF">METZ01_LOCUS132113</name>
</gene>
<dbReference type="Gene3D" id="3.50.50.60">
    <property type="entry name" value="FAD/NAD(P)-binding domain"/>
    <property type="match status" value="1"/>
</dbReference>
<evidence type="ECO:0000256" key="4">
    <source>
        <dbReference type="ARBA" id="ARBA00022827"/>
    </source>
</evidence>
<organism evidence="6">
    <name type="scientific">marine metagenome</name>
    <dbReference type="NCBI Taxonomy" id="408172"/>
    <lineage>
        <taxon>unclassified sequences</taxon>
        <taxon>metagenomes</taxon>
        <taxon>ecological metagenomes</taxon>
    </lineage>
</organism>
<reference evidence="6" key="1">
    <citation type="submission" date="2018-05" db="EMBL/GenBank/DDBJ databases">
        <authorList>
            <person name="Lanie J.A."/>
            <person name="Ng W.-L."/>
            <person name="Kazmierczak K.M."/>
            <person name="Andrzejewski T.M."/>
            <person name="Davidsen T.M."/>
            <person name="Wayne K.J."/>
            <person name="Tettelin H."/>
            <person name="Glass J.I."/>
            <person name="Rusch D."/>
            <person name="Podicherti R."/>
            <person name="Tsui H.-C.T."/>
            <person name="Winkler M.E."/>
        </authorList>
    </citation>
    <scope>NUCLEOTIDE SEQUENCE</scope>
</reference>
<name>A0A381YQK1_9ZZZZ</name>
<dbReference type="Pfam" id="PF05199">
    <property type="entry name" value="GMC_oxred_C"/>
    <property type="match status" value="1"/>
</dbReference>
<evidence type="ECO:0000256" key="3">
    <source>
        <dbReference type="ARBA" id="ARBA00022630"/>
    </source>
</evidence>
<accession>A0A381YQK1</accession>
<comment type="similarity">
    <text evidence="2">Belongs to the GMC oxidoreductase family.</text>
</comment>
<dbReference type="AlphaFoldDB" id="A0A381YQK1"/>
<evidence type="ECO:0000259" key="5">
    <source>
        <dbReference type="PROSITE" id="PS00624"/>
    </source>
</evidence>
<dbReference type="InterPro" id="IPR000172">
    <property type="entry name" value="GMC_OxRdtase_N"/>
</dbReference>
<dbReference type="GO" id="GO:0008812">
    <property type="term" value="F:choline dehydrogenase activity"/>
    <property type="evidence" value="ECO:0007669"/>
    <property type="project" value="TreeGrafter"/>
</dbReference>
<dbReference type="EMBL" id="UINC01018803">
    <property type="protein sequence ID" value="SVA79259.1"/>
    <property type="molecule type" value="Genomic_DNA"/>
</dbReference>
<feature type="domain" description="Glucose-methanol-choline oxidoreductase N-terminal" evidence="5">
    <location>
        <begin position="111"/>
        <end position="125"/>
    </location>
</feature>
<dbReference type="GO" id="GO:0050660">
    <property type="term" value="F:flavin adenine dinucleotide binding"/>
    <property type="evidence" value="ECO:0007669"/>
    <property type="project" value="InterPro"/>
</dbReference>
<sequence>MGVTRGQLQNPLFDALLEAGEQSGQGTSDDLNGFKPEGVARLDSTVKNGRRSSAAVAYLRPALGRSNLRLITGALVNRILIENHRAVGVEYQAQGATHRAYAGIAVIVSCGAIKTPQLLMLSGIGPAEYLKSMAITPVLDLVGVGKNLQDHLTVITGFECKQPVTLHNLTRPMKKLGVGLQWLLTRSGIGISNFWEMGGLVYGNADVEHPNLQYHFSPVYSEWQGRRIKLQQGYQLNCDQLRPKSRGEVKLHSRDPRDRPAANFNYLSDSHDIKELIEALRMMEDLLIQPAFDRFRGERITPAPAMTSDTDLEAYVRATATTDYHPCGTCRMGDDEYAVVDQEMRVRGIDGLRVVDASVMPNIVSGNLNAPTQMIAERAADYILGKPQLPSEKAKFHFLQ</sequence>
<dbReference type="GO" id="GO:0016020">
    <property type="term" value="C:membrane"/>
    <property type="evidence" value="ECO:0007669"/>
    <property type="project" value="TreeGrafter"/>
</dbReference>
<dbReference type="PROSITE" id="PS00624">
    <property type="entry name" value="GMC_OXRED_2"/>
    <property type="match status" value="1"/>
</dbReference>
<evidence type="ECO:0000256" key="2">
    <source>
        <dbReference type="ARBA" id="ARBA00010790"/>
    </source>
</evidence>
<comment type="cofactor">
    <cofactor evidence="1">
        <name>FAD</name>
        <dbReference type="ChEBI" id="CHEBI:57692"/>
    </cofactor>
</comment>
<dbReference type="InterPro" id="IPR007867">
    <property type="entry name" value="GMC_OxRtase_C"/>
</dbReference>
<evidence type="ECO:0000313" key="6">
    <source>
        <dbReference type="EMBL" id="SVA79259.1"/>
    </source>
</evidence>
<proteinExistence type="inferred from homology"/>
<dbReference type="InterPro" id="IPR036188">
    <property type="entry name" value="FAD/NAD-bd_sf"/>
</dbReference>
<dbReference type="PANTHER" id="PTHR11552">
    <property type="entry name" value="GLUCOSE-METHANOL-CHOLINE GMC OXIDOREDUCTASE"/>
    <property type="match status" value="1"/>
</dbReference>
<dbReference type="PANTHER" id="PTHR11552:SF147">
    <property type="entry name" value="CHOLINE DEHYDROGENASE, MITOCHONDRIAL"/>
    <property type="match status" value="1"/>
</dbReference>
<dbReference type="Pfam" id="PF00732">
    <property type="entry name" value="GMC_oxred_N"/>
    <property type="match status" value="1"/>
</dbReference>
<keyword evidence="3" id="KW-0285">Flavoprotein</keyword>
<dbReference type="GO" id="GO:0019285">
    <property type="term" value="P:glycine betaine biosynthetic process from choline"/>
    <property type="evidence" value="ECO:0007669"/>
    <property type="project" value="TreeGrafter"/>
</dbReference>
<keyword evidence="4" id="KW-0274">FAD</keyword>
<dbReference type="SUPFAM" id="SSF51905">
    <property type="entry name" value="FAD/NAD(P)-binding domain"/>
    <property type="match status" value="1"/>
</dbReference>
<evidence type="ECO:0000256" key="1">
    <source>
        <dbReference type="ARBA" id="ARBA00001974"/>
    </source>
</evidence>
<dbReference type="Gene3D" id="3.30.560.10">
    <property type="entry name" value="Glucose Oxidase, domain 3"/>
    <property type="match status" value="1"/>
</dbReference>
<dbReference type="InterPro" id="IPR012132">
    <property type="entry name" value="GMC_OxRdtase"/>
</dbReference>
<dbReference type="SUPFAM" id="SSF54373">
    <property type="entry name" value="FAD-linked reductases, C-terminal domain"/>
    <property type="match status" value="1"/>
</dbReference>
<protein>
    <recommendedName>
        <fullName evidence="5">Glucose-methanol-choline oxidoreductase N-terminal domain-containing protein</fullName>
    </recommendedName>
</protein>